<evidence type="ECO:0000313" key="3">
    <source>
        <dbReference type="Proteomes" id="UP001352533"/>
    </source>
</evidence>
<accession>A0ABU7QT32</accession>
<name>A0ABU7QT32_AVIPA</name>
<feature type="transmembrane region" description="Helical" evidence="1">
    <location>
        <begin position="37"/>
        <end position="55"/>
    </location>
</feature>
<dbReference type="EMBL" id="JAMDKS010000043">
    <property type="protein sequence ID" value="MEE6113734.1"/>
    <property type="molecule type" value="Genomic_DNA"/>
</dbReference>
<keyword evidence="3" id="KW-1185">Reference proteome</keyword>
<keyword evidence="1" id="KW-0472">Membrane</keyword>
<sequence>MNNLYKDDLINDFKLVEYVLLKCEKLKIKTGRFTKKILYSIIIWLVMILSSLLFPKAIMEFIQLLSLLPLLYALVYYAGDYDVSICLTGCENIVFKRYLNEIKRDLSINSKLYIEELDDKNVLFTLNSLKNNIKQELINHRISI</sequence>
<gene>
    <name evidence="2" type="ORF">M5S25_11170</name>
</gene>
<protein>
    <recommendedName>
        <fullName evidence="4">DUF4231 domain-containing protein</fullName>
    </recommendedName>
</protein>
<evidence type="ECO:0000256" key="1">
    <source>
        <dbReference type="SAM" id="Phobius"/>
    </source>
</evidence>
<dbReference type="Proteomes" id="UP001352533">
    <property type="component" value="Unassembled WGS sequence"/>
</dbReference>
<reference evidence="2 3" key="1">
    <citation type="journal article" date="2022" name="Front. Microbiol.">
        <title>Commensal bacteria contribute to the growth of multidrug-resistant Avibacterium paragallinarum in chickens.</title>
        <authorList>
            <person name="Zhu J."/>
            <person name="Chen Y."/>
            <person name="Wu Y."/>
            <person name="Wang Y."/>
            <person name="Zhu K."/>
        </authorList>
    </citation>
    <scope>NUCLEOTIDE SEQUENCE [LARGE SCALE GENOMIC DNA]</scope>
    <source>
        <strain evidence="2 3">AV12</strain>
    </source>
</reference>
<keyword evidence="1" id="KW-1133">Transmembrane helix</keyword>
<evidence type="ECO:0008006" key="4">
    <source>
        <dbReference type="Google" id="ProtNLM"/>
    </source>
</evidence>
<keyword evidence="1" id="KW-0812">Transmembrane</keyword>
<proteinExistence type="predicted"/>
<dbReference type="RefSeq" id="WP_194752102.1">
    <property type="nucleotide sequence ID" value="NZ_JACEWB010000043.1"/>
</dbReference>
<organism evidence="2 3">
    <name type="scientific">Avibacterium paragallinarum</name>
    <name type="common">Haemophilus gallinarum</name>
    <dbReference type="NCBI Taxonomy" id="728"/>
    <lineage>
        <taxon>Bacteria</taxon>
        <taxon>Pseudomonadati</taxon>
        <taxon>Pseudomonadota</taxon>
        <taxon>Gammaproteobacteria</taxon>
        <taxon>Pasteurellales</taxon>
        <taxon>Pasteurellaceae</taxon>
        <taxon>Avibacterium</taxon>
    </lineage>
</organism>
<comment type="caution">
    <text evidence="2">The sequence shown here is derived from an EMBL/GenBank/DDBJ whole genome shotgun (WGS) entry which is preliminary data.</text>
</comment>
<evidence type="ECO:0000313" key="2">
    <source>
        <dbReference type="EMBL" id="MEE6113734.1"/>
    </source>
</evidence>